<dbReference type="SMART" id="SM00267">
    <property type="entry name" value="GGDEF"/>
    <property type="match status" value="1"/>
</dbReference>
<dbReference type="GO" id="GO:0005525">
    <property type="term" value="F:GTP binding"/>
    <property type="evidence" value="ECO:0007669"/>
    <property type="project" value="UniProtKB-KW"/>
</dbReference>
<dbReference type="PANTHER" id="PTHR45138">
    <property type="entry name" value="REGULATORY COMPONENTS OF SENSORY TRANSDUCTION SYSTEM"/>
    <property type="match status" value="1"/>
</dbReference>
<evidence type="ECO:0000313" key="8">
    <source>
        <dbReference type="Proteomes" id="UP000240212"/>
    </source>
</evidence>
<dbReference type="GO" id="GO:1902201">
    <property type="term" value="P:negative regulation of bacterial-type flagellum-dependent cell motility"/>
    <property type="evidence" value="ECO:0007669"/>
    <property type="project" value="TreeGrafter"/>
</dbReference>
<dbReference type="InterPro" id="IPR029787">
    <property type="entry name" value="Nucleotide_cyclase"/>
</dbReference>
<keyword evidence="8" id="KW-1185">Reference proteome</keyword>
<reference evidence="7 8" key="1">
    <citation type="submission" date="2018-03" db="EMBL/GenBank/DDBJ databases">
        <title>Draft genome sequence of the first documented clinical Siccibacter turicensis isolate in Austria.</title>
        <authorList>
            <person name="Lepuschitz S."/>
            <person name="Pekard-Amenitsch S."/>
            <person name="Haunold R."/>
            <person name="Schill S."/>
            <person name="Mach R."/>
            <person name="Allerberger F."/>
            <person name="Ruppitsch W."/>
            <person name="Forsythe S.J."/>
        </authorList>
    </citation>
    <scope>NUCLEOTIDE SEQUENCE [LARGE SCALE GENOMIC DNA]</scope>
    <source>
        <strain evidence="7 8">6100069499-17</strain>
    </source>
</reference>
<dbReference type="InterPro" id="IPR000160">
    <property type="entry name" value="GGDEF_dom"/>
</dbReference>
<dbReference type="InterPro" id="IPR050469">
    <property type="entry name" value="Diguanylate_Cyclase"/>
</dbReference>
<evidence type="ECO:0000256" key="4">
    <source>
        <dbReference type="ARBA" id="ARBA00023134"/>
    </source>
</evidence>
<dbReference type="OrthoDB" id="5496380at2"/>
<dbReference type="AlphaFoldDB" id="A0A2P8VKH3"/>
<dbReference type="GO" id="GO:0005886">
    <property type="term" value="C:plasma membrane"/>
    <property type="evidence" value="ECO:0007669"/>
    <property type="project" value="TreeGrafter"/>
</dbReference>
<accession>A0A2P8VKH3</accession>
<comment type="catalytic activity">
    <reaction evidence="5">
        <text>2 GTP = 3',3'-c-di-GMP + 2 diphosphate</text>
        <dbReference type="Rhea" id="RHEA:24898"/>
        <dbReference type="ChEBI" id="CHEBI:33019"/>
        <dbReference type="ChEBI" id="CHEBI:37565"/>
        <dbReference type="ChEBI" id="CHEBI:58805"/>
        <dbReference type="EC" id="2.7.7.65"/>
    </reaction>
</comment>
<comment type="pathway">
    <text evidence="2">Purine metabolism; 3',5'-cyclic di-GMP biosynthesis.</text>
</comment>
<dbReference type="CDD" id="cd01949">
    <property type="entry name" value="GGDEF"/>
    <property type="match status" value="1"/>
</dbReference>
<dbReference type="STRING" id="1388748.GCA_000463155_02512"/>
<dbReference type="Gene3D" id="1.20.120.30">
    <property type="entry name" value="Aspartate receptor, ligand-binding domain"/>
    <property type="match status" value="1"/>
</dbReference>
<dbReference type="GO" id="GO:0043709">
    <property type="term" value="P:cell adhesion involved in single-species biofilm formation"/>
    <property type="evidence" value="ECO:0007669"/>
    <property type="project" value="TreeGrafter"/>
</dbReference>
<comment type="cofactor">
    <cofactor evidence="1">
        <name>Mg(2+)</name>
        <dbReference type="ChEBI" id="CHEBI:18420"/>
    </cofactor>
</comment>
<evidence type="ECO:0000313" key="7">
    <source>
        <dbReference type="EMBL" id="PSN08054.1"/>
    </source>
</evidence>
<dbReference type="PANTHER" id="PTHR45138:SF9">
    <property type="entry name" value="DIGUANYLATE CYCLASE DGCM-RELATED"/>
    <property type="match status" value="1"/>
</dbReference>
<evidence type="ECO:0000256" key="2">
    <source>
        <dbReference type="ARBA" id="ARBA00004665"/>
    </source>
</evidence>
<proteinExistence type="predicted"/>
<keyword evidence="4" id="KW-0342">GTP-binding</keyword>
<dbReference type="FunFam" id="3.30.70.270:FF:000001">
    <property type="entry name" value="Diguanylate cyclase domain protein"/>
    <property type="match status" value="1"/>
</dbReference>
<dbReference type="PROSITE" id="PS50887">
    <property type="entry name" value="GGDEF"/>
    <property type="match status" value="1"/>
</dbReference>
<dbReference type="InterPro" id="IPR043128">
    <property type="entry name" value="Rev_trsase/Diguanyl_cyclase"/>
</dbReference>
<evidence type="ECO:0000256" key="5">
    <source>
        <dbReference type="ARBA" id="ARBA00034247"/>
    </source>
</evidence>
<sequence>MLARNRTDERYLLDIQASHREMHVRCGELVAALHTASDATQEFEAFEGAVLGFTHSMRNYRNYLLARRSSYDLLTGLPMRRTLYEAFEHVRSDSPHAKRYLMLMDIDRFKQVNDTFGHLFGDAVLSTFAQRLERAIRSCDFVCRYGGEEFIVLYCADSDTAATQAAERIRNAFADSCFQIDGESLPVTATLGVTQIYQQDTLRSALTRADAALYYGKNANRNCTVFSNQQGELRKIESDTAMKSE</sequence>
<gene>
    <name evidence="7" type="ORF">C7G83_07680</name>
</gene>
<dbReference type="Pfam" id="PF00990">
    <property type="entry name" value="GGDEF"/>
    <property type="match status" value="1"/>
</dbReference>
<evidence type="ECO:0000259" key="6">
    <source>
        <dbReference type="PROSITE" id="PS50887"/>
    </source>
</evidence>
<dbReference type="NCBIfam" id="TIGR00254">
    <property type="entry name" value="GGDEF"/>
    <property type="match status" value="1"/>
</dbReference>
<organism evidence="7 8">
    <name type="scientific">Siccibacter turicensis</name>
    <dbReference type="NCBI Taxonomy" id="357233"/>
    <lineage>
        <taxon>Bacteria</taxon>
        <taxon>Pseudomonadati</taxon>
        <taxon>Pseudomonadota</taxon>
        <taxon>Gammaproteobacteria</taxon>
        <taxon>Enterobacterales</taxon>
        <taxon>Enterobacteriaceae</taxon>
        <taxon>Siccibacter</taxon>
    </lineage>
</organism>
<name>A0A2P8VKH3_9ENTR</name>
<protein>
    <recommendedName>
        <fullName evidence="3">diguanylate cyclase</fullName>
        <ecNumber evidence="3">2.7.7.65</ecNumber>
    </recommendedName>
</protein>
<keyword evidence="4" id="KW-0547">Nucleotide-binding</keyword>
<feature type="domain" description="GGDEF" evidence="6">
    <location>
        <begin position="97"/>
        <end position="229"/>
    </location>
</feature>
<evidence type="ECO:0000256" key="1">
    <source>
        <dbReference type="ARBA" id="ARBA00001946"/>
    </source>
</evidence>
<dbReference type="Gene3D" id="3.30.70.270">
    <property type="match status" value="1"/>
</dbReference>
<dbReference type="GO" id="GO:0052621">
    <property type="term" value="F:diguanylate cyclase activity"/>
    <property type="evidence" value="ECO:0007669"/>
    <property type="project" value="UniProtKB-EC"/>
</dbReference>
<dbReference type="EC" id="2.7.7.65" evidence="3"/>
<dbReference type="RefSeq" id="WP_106876796.1">
    <property type="nucleotide sequence ID" value="NZ_PYEP01000003.1"/>
</dbReference>
<evidence type="ECO:0000256" key="3">
    <source>
        <dbReference type="ARBA" id="ARBA00012528"/>
    </source>
</evidence>
<comment type="caution">
    <text evidence="7">The sequence shown here is derived from an EMBL/GenBank/DDBJ whole genome shotgun (WGS) entry which is preliminary data.</text>
</comment>
<dbReference type="EMBL" id="PYEP01000003">
    <property type="protein sequence ID" value="PSN08054.1"/>
    <property type="molecule type" value="Genomic_DNA"/>
</dbReference>
<dbReference type="SUPFAM" id="SSF55073">
    <property type="entry name" value="Nucleotide cyclase"/>
    <property type="match status" value="1"/>
</dbReference>
<dbReference type="Proteomes" id="UP000240212">
    <property type="component" value="Unassembled WGS sequence"/>
</dbReference>